<dbReference type="AlphaFoldDB" id="A0A843WX05"/>
<dbReference type="Pfam" id="PF06136">
    <property type="entry name" value="SOK"/>
    <property type="match status" value="1"/>
</dbReference>
<dbReference type="PANTHER" id="PTHR31083">
    <property type="entry name" value="UPSTREAM OF FLC PROTEIN (DUF966)"/>
    <property type="match status" value="1"/>
</dbReference>
<dbReference type="GO" id="GO:0051302">
    <property type="term" value="P:regulation of cell division"/>
    <property type="evidence" value="ECO:0007669"/>
    <property type="project" value="UniProtKB-ARBA"/>
</dbReference>
<accession>A0A843WX05</accession>
<feature type="compositionally biased region" description="Low complexity" evidence="9">
    <location>
        <begin position="224"/>
        <end position="237"/>
    </location>
</feature>
<evidence type="ECO:0000256" key="3">
    <source>
        <dbReference type="ARBA" id="ARBA00022475"/>
    </source>
</evidence>
<feature type="region of interest" description="Disordered" evidence="9">
    <location>
        <begin position="525"/>
        <end position="553"/>
    </location>
</feature>
<evidence type="ECO:0000256" key="6">
    <source>
        <dbReference type="ARBA" id="ARBA00023306"/>
    </source>
</evidence>
<evidence type="ECO:0000256" key="2">
    <source>
        <dbReference type="ARBA" id="ARBA00022473"/>
    </source>
</evidence>
<gene>
    <name evidence="11" type="ORF">Taro_045616</name>
</gene>
<evidence type="ECO:0000256" key="9">
    <source>
        <dbReference type="SAM" id="MobiDB-lite"/>
    </source>
</evidence>
<dbReference type="InterPro" id="IPR010369">
    <property type="entry name" value="SOK"/>
</dbReference>
<feature type="region of interest" description="Disordered" evidence="9">
    <location>
        <begin position="441"/>
        <end position="513"/>
    </location>
</feature>
<protein>
    <recommendedName>
        <fullName evidence="10">SOSEKI DIX-like domain-containing protein</fullName>
    </recommendedName>
</protein>
<feature type="domain" description="SOSEKI DIX-like" evidence="10">
    <location>
        <begin position="45"/>
        <end position="133"/>
    </location>
</feature>
<organism evidence="11 12">
    <name type="scientific">Colocasia esculenta</name>
    <name type="common">Wild taro</name>
    <name type="synonym">Arum esculentum</name>
    <dbReference type="NCBI Taxonomy" id="4460"/>
    <lineage>
        <taxon>Eukaryota</taxon>
        <taxon>Viridiplantae</taxon>
        <taxon>Streptophyta</taxon>
        <taxon>Embryophyta</taxon>
        <taxon>Tracheophyta</taxon>
        <taxon>Spermatophyta</taxon>
        <taxon>Magnoliopsida</taxon>
        <taxon>Liliopsida</taxon>
        <taxon>Araceae</taxon>
        <taxon>Aroideae</taxon>
        <taxon>Colocasieae</taxon>
        <taxon>Colocasia</taxon>
    </lineage>
</organism>
<dbReference type="GO" id="GO:0051301">
    <property type="term" value="P:cell division"/>
    <property type="evidence" value="ECO:0007669"/>
    <property type="project" value="UniProtKB-KW"/>
</dbReference>
<dbReference type="InterPro" id="IPR021182">
    <property type="entry name" value="SOK_magnoliopsida"/>
</dbReference>
<feature type="compositionally biased region" description="Pro residues" evidence="9">
    <location>
        <begin position="185"/>
        <end position="206"/>
    </location>
</feature>
<keyword evidence="3" id="KW-1003">Cell membrane</keyword>
<keyword evidence="2" id="KW-0217">Developmental protein</keyword>
<comment type="similarity">
    <text evidence="7">Belongs to the SOSEKI family.</text>
</comment>
<dbReference type="EMBL" id="NMUH01005416">
    <property type="protein sequence ID" value="MQM12697.1"/>
    <property type="molecule type" value="Genomic_DNA"/>
</dbReference>
<keyword evidence="6" id="KW-0131">Cell cycle</keyword>
<dbReference type="GO" id="GO:0090708">
    <property type="term" value="P:specification of plant organ axis polarity"/>
    <property type="evidence" value="ECO:0007669"/>
    <property type="project" value="UniProtKB-ARBA"/>
</dbReference>
<sequence length="585" mass="64221">MEGGRMRKYGHASPERSKARSEPPSKSYHHHHHPQQQQSQQARRVPVVYYLCRNRHLEHPHFIEVPTSSPEGLCLRDVITRLNVLRGKGMAAMYSWSCKRSYKNGFVWHDLCEDDLILPTSGNEYVLKGSELLDASPSDRSSRHAAGNSRSQASKRPLQESPSPPSSRSQDESPSSSGVVIPEVKAPPPQLLQPPPSPVLPPPVAPAPDDEHSPQETSPKSKLSPASGAGGSSPPASDYRVHTAIGAMDASTQTEEAAGASRRARQPRGTRAVAVFTEERPLDLELEDHRRNREATTPPRPKTSSEISRDEISPPPPSSPSCGVKTETLESLIRAEAQKMNSFRILEEEELLAHTGTKLRATNVFMQLITCGSLSVKGHHSFGLAPTYKARFSHANYPSPPYSSSVMLGELNYPSKNSRMMGSRMEKECYSGTMVEIRKHKEGGEEQMPTVQHPSSYNAERSFKSPEPLGDKDKLSDSARSKCLHRTVKAAARKQSKTETVTSPLSDGSRGSSAETHCCECASLDSPNECSKRVTAHASSTRGSSMRLESFQKDKEKVIKIEERLTSGARVIIQSRAPCEDSDSP</sequence>
<keyword evidence="5" id="KW-0472">Membrane</keyword>
<feature type="compositionally biased region" description="Basic residues" evidence="9">
    <location>
        <begin position="1"/>
        <end position="10"/>
    </location>
</feature>
<reference evidence="11" key="1">
    <citation type="submission" date="2017-07" db="EMBL/GenBank/DDBJ databases">
        <title>Taro Niue Genome Assembly and Annotation.</title>
        <authorList>
            <person name="Atibalentja N."/>
            <person name="Keating K."/>
            <person name="Fields C.J."/>
        </authorList>
    </citation>
    <scope>NUCLEOTIDE SEQUENCE</scope>
    <source>
        <strain evidence="11">Niue_2</strain>
        <tissue evidence="11">Leaf</tissue>
    </source>
</reference>
<feature type="compositionally biased region" description="Basic and acidic residues" evidence="9">
    <location>
        <begin position="13"/>
        <end position="23"/>
    </location>
</feature>
<evidence type="ECO:0000256" key="8">
    <source>
        <dbReference type="ARBA" id="ARBA00046534"/>
    </source>
</evidence>
<feature type="compositionally biased region" description="Basic and acidic residues" evidence="9">
    <location>
        <begin position="277"/>
        <end position="294"/>
    </location>
</feature>
<keyword evidence="4" id="KW-0132">Cell division</keyword>
<dbReference type="Proteomes" id="UP000652761">
    <property type="component" value="Unassembled WGS sequence"/>
</dbReference>
<feature type="region of interest" description="Disordered" evidence="9">
    <location>
        <begin position="134"/>
        <end position="324"/>
    </location>
</feature>
<feature type="compositionally biased region" description="Polar residues" evidence="9">
    <location>
        <begin position="449"/>
        <end position="459"/>
    </location>
</feature>
<feature type="compositionally biased region" description="Basic and acidic residues" evidence="9">
    <location>
        <begin position="461"/>
        <end position="480"/>
    </location>
</feature>
<dbReference type="SMR" id="A0A843WX05"/>
<dbReference type="PIRSF" id="PIRSF031043">
    <property type="entry name" value="UCP031043"/>
    <property type="match status" value="1"/>
</dbReference>
<evidence type="ECO:0000259" key="10">
    <source>
        <dbReference type="Pfam" id="PF06136"/>
    </source>
</evidence>
<feature type="compositionally biased region" description="Polar residues" evidence="9">
    <location>
        <begin position="498"/>
        <end position="513"/>
    </location>
</feature>
<dbReference type="GO" id="GO:0005886">
    <property type="term" value="C:plasma membrane"/>
    <property type="evidence" value="ECO:0007669"/>
    <property type="project" value="UniProtKB-SubCell"/>
</dbReference>
<feature type="region of interest" description="Disordered" evidence="9">
    <location>
        <begin position="1"/>
        <end position="42"/>
    </location>
</feature>
<evidence type="ECO:0000313" key="12">
    <source>
        <dbReference type="Proteomes" id="UP000652761"/>
    </source>
</evidence>
<dbReference type="PANTHER" id="PTHR31083:SF6">
    <property type="entry name" value="PROTEIN SOSEKI 3"/>
    <property type="match status" value="1"/>
</dbReference>
<name>A0A843WX05_COLES</name>
<dbReference type="GO" id="GO:2000067">
    <property type="term" value="P:regulation of root morphogenesis"/>
    <property type="evidence" value="ECO:0007669"/>
    <property type="project" value="UniProtKB-ARBA"/>
</dbReference>
<evidence type="ECO:0000256" key="5">
    <source>
        <dbReference type="ARBA" id="ARBA00023136"/>
    </source>
</evidence>
<dbReference type="GO" id="GO:0051258">
    <property type="term" value="P:protein polymerization"/>
    <property type="evidence" value="ECO:0007669"/>
    <property type="project" value="UniProtKB-ARBA"/>
</dbReference>
<dbReference type="InterPro" id="IPR048351">
    <property type="entry name" value="SOK_DIX"/>
</dbReference>
<evidence type="ECO:0000256" key="1">
    <source>
        <dbReference type="ARBA" id="ARBA00004413"/>
    </source>
</evidence>
<comment type="subunit">
    <text evidence="8">Homodimer. Forms long polymer filaments with other SOKs proteins polymers (e.g. SOK1, SOK2, SOK3 and SOK4) crucial for polar localization and biological activity. Binds to ANGUSTIFOLIA (AN).</text>
</comment>
<comment type="caution">
    <text evidence="11">The sequence shown here is derived from an EMBL/GenBank/DDBJ whole genome shotgun (WGS) entry which is preliminary data.</text>
</comment>
<proteinExistence type="inferred from homology"/>
<evidence type="ECO:0000256" key="7">
    <source>
        <dbReference type="ARBA" id="ARBA00024211"/>
    </source>
</evidence>
<feature type="compositionally biased region" description="Low complexity" evidence="9">
    <location>
        <begin position="166"/>
        <end position="177"/>
    </location>
</feature>
<comment type="subcellular location">
    <subcellularLocation>
        <location evidence="1">Cell membrane</location>
        <topology evidence="1">Peripheral membrane protein</topology>
        <orientation evidence="1">Cytoplasmic side</orientation>
    </subcellularLocation>
</comment>
<feature type="compositionally biased region" description="Basic residues" evidence="9">
    <location>
        <begin position="482"/>
        <end position="495"/>
    </location>
</feature>
<dbReference type="OrthoDB" id="1280899at2759"/>
<evidence type="ECO:0000256" key="4">
    <source>
        <dbReference type="ARBA" id="ARBA00022618"/>
    </source>
</evidence>
<keyword evidence="12" id="KW-1185">Reference proteome</keyword>
<evidence type="ECO:0000313" key="11">
    <source>
        <dbReference type="EMBL" id="MQM12697.1"/>
    </source>
</evidence>